<dbReference type="Proteomes" id="UP000019140">
    <property type="component" value="Unassembled WGS sequence"/>
</dbReference>
<organism evidence="1 2">
    <name type="scientific">Candidatus Entotheonella gemina</name>
    <dbReference type="NCBI Taxonomy" id="1429439"/>
    <lineage>
        <taxon>Bacteria</taxon>
        <taxon>Pseudomonadati</taxon>
        <taxon>Nitrospinota/Tectimicrobiota group</taxon>
        <taxon>Candidatus Tectimicrobiota</taxon>
        <taxon>Candidatus Entotheonellia</taxon>
        <taxon>Candidatus Entotheonellales</taxon>
        <taxon>Candidatus Entotheonellaceae</taxon>
        <taxon>Candidatus Entotheonella</taxon>
    </lineage>
</organism>
<sequence length="56" mass="6366">MTDANVILRYLLADHPEFSPQAAEFFEQVRRGEATAFIPEGVLVECVYVLMKFCCP</sequence>
<comment type="caution">
    <text evidence="1">The sequence shown here is derived from an EMBL/GenBank/DDBJ whole genome shotgun (WGS) entry which is preliminary data.</text>
</comment>
<dbReference type="HOGENOM" id="CLU_3005566_0_0_7"/>
<dbReference type="EMBL" id="AZHX01000897">
    <property type="protein sequence ID" value="ETX05674.1"/>
    <property type="molecule type" value="Genomic_DNA"/>
</dbReference>
<evidence type="ECO:0000313" key="1">
    <source>
        <dbReference type="EMBL" id="ETX05674.1"/>
    </source>
</evidence>
<dbReference type="SUPFAM" id="SSF88723">
    <property type="entry name" value="PIN domain-like"/>
    <property type="match status" value="1"/>
</dbReference>
<keyword evidence="2" id="KW-1185">Reference proteome</keyword>
<gene>
    <name evidence="1" type="ORF">ETSY2_21555</name>
</gene>
<name>W4M5Q1_9BACT</name>
<evidence type="ECO:0000313" key="2">
    <source>
        <dbReference type="Proteomes" id="UP000019140"/>
    </source>
</evidence>
<proteinExistence type="predicted"/>
<protein>
    <recommendedName>
        <fullName evidence="3">PIN domain-containing protein</fullName>
    </recommendedName>
</protein>
<dbReference type="PATRIC" id="fig|1429439.4.peg.3663"/>
<dbReference type="AlphaFoldDB" id="W4M5Q1"/>
<accession>W4M5Q1</accession>
<dbReference type="InterPro" id="IPR029060">
    <property type="entry name" value="PIN-like_dom_sf"/>
</dbReference>
<reference evidence="1 2" key="1">
    <citation type="journal article" date="2014" name="Nature">
        <title>An environmental bacterial taxon with a large and distinct metabolic repertoire.</title>
        <authorList>
            <person name="Wilson M.C."/>
            <person name="Mori T."/>
            <person name="Ruckert C."/>
            <person name="Uria A.R."/>
            <person name="Helf M.J."/>
            <person name="Takada K."/>
            <person name="Gernert C."/>
            <person name="Steffens U.A."/>
            <person name="Heycke N."/>
            <person name="Schmitt S."/>
            <person name="Rinke C."/>
            <person name="Helfrich E.J."/>
            <person name="Brachmann A.O."/>
            <person name="Gurgui C."/>
            <person name="Wakimoto T."/>
            <person name="Kracht M."/>
            <person name="Crusemann M."/>
            <person name="Hentschel U."/>
            <person name="Abe I."/>
            <person name="Matsunaga S."/>
            <person name="Kalinowski J."/>
            <person name="Takeyama H."/>
            <person name="Piel J."/>
        </authorList>
    </citation>
    <scope>NUCLEOTIDE SEQUENCE [LARGE SCALE GENOMIC DNA]</scope>
    <source>
        <strain evidence="2">TSY2</strain>
    </source>
</reference>
<evidence type="ECO:0008006" key="3">
    <source>
        <dbReference type="Google" id="ProtNLM"/>
    </source>
</evidence>